<protein>
    <submittedName>
        <fullName evidence="1">Uncharacterized protein</fullName>
    </submittedName>
</protein>
<dbReference type="EMBL" id="GBRH01280883">
    <property type="protein sequence ID" value="JAD17012.1"/>
    <property type="molecule type" value="Transcribed_RNA"/>
</dbReference>
<accession>A0A0A8XZ79</accession>
<proteinExistence type="predicted"/>
<evidence type="ECO:0000313" key="1">
    <source>
        <dbReference type="EMBL" id="JAD17012.1"/>
    </source>
</evidence>
<organism evidence="1">
    <name type="scientific">Arundo donax</name>
    <name type="common">Giant reed</name>
    <name type="synonym">Donax arundinaceus</name>
    <dbReference type="NCBI Taxonomy" id="35708"/>
    <lineage>
        <taxon>Eukaryota</taxon>
        <taxon>Viridiplantae</taxon>
        <taxon>Streptophyta</taxon>
        <taxon>Embryophyta</taxon>
        <taxon>Tracheophyta</taxon>
        <taxon>Spermatophyta</taxon>
        <taxon>Magnoliopsida</taxon>
        <taxon>Liliopsida</taxon>
        <taxon>Poales</taxon>
        <taxon>Poaceae</taxon>
        <taxon>PACMAD clade</taxon>
        <taxon>Arundinoideae</taxon>
        <taxon>Arundineae</taxon>
        <taxon>Arundo</taxon>
    </lineage>
</organism>
<reference evidence="1" key="1">
    <citation type="submission" date="2014-09" db="EMBL/GenBank/DDBJ databases">
        <authorList>
            <person name="Magalhaes I.L.F."/>
            <person name="Oliveira U."/>
            <person name="Santos F.R."/>
            <person name="Vidigal T.H.D.A."/>
            <person name="Brescovit A.D."/>
            <person name="Santos A.J."/>
        </authorList>
    </citation>
    <scope>NUCLEOTIDE SEQUENCE</scope>
    <source>
        <tissue evidence="1">Shoot tissue taken approximately 20 cm above the soil surface</tissue>
    </source>
</reference>
<dbReference type="AlphaFoldDB" id="A0A0A8XZ79"/>
<reference evidence="1" key="2">
    <citation type="journal article" date="2015" name="Data Brief">
        <title>Shoot transcriptome of the giant reed, Arundo donax.</title>
        <authorList>
            <person name="Barrero R.A."/>
            <person name="Guerrero F.D."/>
            <person name="Moolhuijzen P."/>
            <person name="Goolsby J.A."/>
            <person name="Tidwell J."/>
            <person name="Bellgard S.E."/>
            <person name="Bellgard M.I."/>
        </authorList>
    </citation>
    <scope>NUCLEOTIDE SEQUENCE</scope>
    <source>
        <tissue evidence="1">Shoot tissue taken approximately 20 cm above the soil surface</tissue>
    </source>
</reference>
<name>A0A0A8XZ79_ARUDO</name>
<sequence length="23" mass="2509">MQLCRGACKLNVWFGDEIGLAAL</sequence>